<evidence type="ECO:0000313" key="7">
    <source>
        <dbReference type="Proteomes" id="UP000278422"/>
    </source>
</evidence>
<gene>
    <name evidence="6" type="ORF">CXF42_00195</name>
</gene>
<evidence type="ECO:0000313" key="6">
    <source>
        <dbReference type="EMBL" id="RRQ05596.1"/>
    </source>
</evidence>
<evidence type="ECO:0000256" key="2">
    <source>
        <dbReference type="ARBA" id="ARBA00022723"/>
    </source>
</evidence>
<keyword evidence="4" id="KW-0460">Magnesium</keyword>
<dbReference type="InterPro" id="IPR002716">
    <property type="entry name" value="PIN_dom"/>
</dbReference>
<keyword evidence="1" id="KW-0540">Nuclease</keyword>
<proteinExistence type="predicted"/>
<evidence type="ECO:0000256" key="3">
    <source>
        <dbReference type="ARBA" id="ARBA00022801"/>
    </source>
</evidence>
<accession>A0A426Q781</accession>
<dbReference type="EMBL" id="PQNQ01000001">
    <property type="protein sequence ID" value="RRQ05596.1"/>
    <property type="molecule type" value="Genomic_DNA"/>
</dbReference>
<keyword evidence="2" id="KW-0479">Metal-binding</keyword>
<sequence length="194" mass="22162">MTTPRRNSVLVDSNIWASATLHSWFGLIAAEARGEWSFHWTEDILAEAVRARRRRFPTSSSTQMENIRNYLMAVMGDNKIERFPTDTTVEYPDPGDAHVHSAAVFGNISYLVTDNIHDFEPLYADPDERPYELYTSDAWLMLAAESAPDTIDSVILQQHEYNTRRASPHNLVSDLGKTSPAFAEYVRQRLQRLT</sequence>
<dbReference type="AlphaFoldDB" id="A0A426Q781"/>
<dbReference type="GO" id="GO:0004518">
    <property type="term" value="F:nuclease activity"/>
    <property type="evidence" value="ECO:0007669"/>
    <property type="project" value="UniProtKB-KW"/>
</dbReference>
<evidence type="ECO:0000256" key="1">
    <source>
        <dbReference type="ARBA" id="ARBA00022722"/>
    </source>
</evidence>
<protein>
    <recommendedName>
        <fullName evidence="5">PIN domain-containing protein</fullName>
    </recommendedName>
</protein>
<dbReference type="GO" id="GO:0016787">
    <property type="term" value="F:hydrolase activity"/>
    <property type="evidence" value="ECO:0007669"/>
    <property type="project" value="UniProtKB-KW"/>
</dbReference>
<feature type="domain" description="PIN" evidence="5">
    <location>
        <begin position="9"/>
        <end position="117"/>
    </location>
</feature>
<dbReference type="Pfam" id="PF13470">
    <property type="entry name" value="PIN_3"/>
    <property type="match status" value="1"/>
</dbReference>
<organism evidence="6 7">
    <name type="scientific">Corynebacterium bovis</name>
    <dbReference type="NCBI Taxonomy" id="36808"/>
    <lineage>
        <taxon>Bacteria</taxon>
        <taxon>Bacillati</taxon>
        <taxon>Actinomycetota</taxon>
        <taxon>Actinomycetes</taxon>
        <taxon>Mycobacteriales</taxon>
        <taxon>Corynebacteriaceae</taxon>
        <taxon>Corynebacterium</taxon>
    </lineage>
</organism>
<name>A0A426Q781_9CORY</name>
<reference evidence="6 7" key="1">
    <citation type="submission" date="2018-01" db="EMBL/GenBank/DDBJ databases">
        <title>Twenty Corynebacterium bovis Genomes.</title>
        <authorList>
            <person name="Gulvik C.A."/>
        </authorList>
    </citation>
    <scope>NUCLEOTIDE SEQUENCE [LARGE SCALE GENOMIC DNA]</scope>
    <source>
        <strain evidence="6 7">16-2004</strain>
    </source>
</reference>
<keyword evidence="7" id="KW-1185">Reference proteome</keyword>
<evidence type="ECO:0000256" key="4">
    <source>
        <dbReference type="ARBA" id="ARBA00022842"/>
    </source>
</evidence>
<keyword evidence="3" id="KW-0378">Hydrolase</keyword>
<evidence type="ECO:0000259" key="5">
    <source>
        <dbReference type="Pfam" id="PF13470"/>
    </source>
</evidence>
<dbReference type="GO" id="GO:0046872">
    <property type="term" value="F:metal ion binding"/>
    <property type="evidence" value="ECO:0007669"/>
    <property type="project" value="UniProtKB-KW"/>
</dbReference>
<dbReference type="Proteomes" id="UP000278422">
    <property type="component" value="Unassembled WGS sequence"/>
</dbReference>
<comment type="caution">
    <text evidence="6">The sequence shown here is derived from an EMBL/GenBank/DDBJ whole genome shotgun (WGS) entry which is preliminary data.</text>
</comment>